<proteinExistence type="predicted"/>
<evidence type="ECO:0000313" key="2">
    <source>
        <dbReference type="Proteomes" id="UP001186974"/>
    </source>
</evidence>
<keyword evidence="2" id="KW-1185">Reference proteome</keyword>
<evidence type="ECO:0000313" key="1">
    <source>
        <dbReference type="EMBL" id="KAK3079280.1"/>
    </source>
</evidence>
<name>A0ACC3DRI7_9PEZI</name>
<protein>
    <submittedName>
        <fullName evidence="1">Uncharacterized protein</fullName>
    </submittedName>
</protein>
<organism evidence="1 2">
    <name type="scientific">Coniosporium uncinatum</name>
    <dbReference type="NCBI Taxonomy" id="93489"/>
    <lineage>
        <taxon>Eukaryota</taxon>
        <taxon>Fungi</taxon>
        <taxon>Dikarya</taxon>
        <taxon>Ascomycota</taxon>
        <taxon>Pezizomycotina</taxon>
        <taxon>Dothideomycetes</taxon>
        <taxon>Dothideomycetes incertae sedis</taxon>
        <taxon>Coniosporium</taxon>
    </lineage>
</organism>
<accession>A0ACC3DRI7</accession>
<dbReference type="Proteomes" id="UP001186974">
    <property type="component" value="Unassembled WGS sequence"/>
</dbReference>
<dbReference type="EMBL" id="JAWDJW010001246">
    <property type="protein sequence ID" value="KAK3079280.1"/>
    <property type="molecule type" value="Genomic_DNA"/>
</dbReference>
<reference evidence="1" key="1">
    <citation type="submission" date="2024-09" db="EMBL/GenBank/DDBJ databases">
        <title>Black Yeasts Isolated from many extreme environments.</title>
        <authorList>
            <person name="Coleine C."/>
            <person name="Stajich J.E."/>
            <person name="Selbmann L."/>
        </authorList>
    </citation>
    <scope>NUCLEOTIDE SEQUENCE</scope>
    <source>
        <strain evidence="1">CCFEE 5737</strain>
    </source>
</reference>
<gene>
    <name evidence="1" type="ORF">LTS18_005255</name>
</gene>
<comment type="caution">
    <text evidence="1">The sequence shown here is derived from an EMBL/GenBank/DDBJ whole genome shotgun (WGS) entry which is preliminary data.</text>
</comment>
<sequence length="516" mass="53952">MHWRRFHVNDIPIDDDKAFEVWLRNRWREKDYLLEYFVRHNRFPSDVDWLIKGERNTREAPYIETQVKSGNWEEFLMIFAPVTAFVMVLFLFYGSSSRSLLKQMEQVAKQATDGAGGMPSFDLRNMPSEVTDLFQQNMPSEASAMLRRPSRASSVASSSRAPSVVSKAATAPTSRPKKPAAPARRGSTSDVFTAGGIKIKKASSKAPSTKRILDKMGEPEPISVTTANGIALKIAPKPTETGIKMEVVEAKKPQAKSEPKAAKKATKTPKAAAKAPSAPAPPEQKTVMINGVPVKINTSPSTPKKTSVQAKPAAKKPPVAQDATKKAAAAAVASQAPPKPKAPAKAATAAPQTNGVAPKPSTKASAPSKPTPKPTETTASKPKAKPAAAAAASAEPPKKLDAPTAKKAAPSTTTPKKAPAESTPSAAPKKLEAASAANGSATPKPKAAAAAAAAPQSAPKLDAKKAAKPQANGTKSSAPKKLDADAAPKKLDAGSGPKKLEADSAPKKLANGVTIK</sequence>